<evidence type="ECO:0000313" key="8">
    <source>
        <dbReference type="EMBL" id="ODM02132.1"/>
    </source>
</evidence>
<dbReference type="AlphaFoldDB" id="A0A1E3A055"/>
<feature type="transmembrane region" description="Helical" evidence="7">
    <location>
        <begin position="151"/>
        <end position="171"/>
    </location>
</feature>
<proteinExistence type="inferred from homology"/>
<evidence type="ECO:0000256" key="1">
    <source>
        <dbReference type="ARBA" id="ARBA00004651"/>
    </source>
</evidence>
<dbReference type="GO" id="GO:0015109">
    <property type="term" value="F:chromate transmembrane transporter activity"/>
    <property type="evidence" value="ECO:0007669"/>
    <property type="project" value="InterPro"/>
</dbReference>
<feature type="transmembrane region" description="Helical" evidence="7">
    <location>
        <begin position="120"/>
        <end position="139"/>
    </location>
</feature>
<comment type="similarity">
    <text evidence="2">Belongs to the chromate ion transporter (CHR) (TC 2.A.51) family.</text>
</comment>
<dbReference type="GO" id="GO:0005886">
    <property type="term" value="C:plasma membrane"/>
    <property type="evidence" value="ECO:0007669"/>
    <property type="project" value="UniProtKB-SubCell"/>
</dbReference>
<feature type="transmembrane region" description="Helical" evidence="7">
    <location>
        <begin position="7"/>
        <end position="29"/>
    </location>
</feature>
<protein>
    <submittedName>
        <fullName evidence="8">Putative chromate transport protein</fullName>
    </submittedName>
</protein>
<evidence type="ECO:0000256" key="4">
    <source>
        <dbReference type="ARBA" id="ARBA00022692"/>
    </source>
</evidence>
<accession>A0A1E3A055</accession>
<dbReference type="EMBL" id="MCGI01000010">
    <property type="protein sequence ID" value="ODM02132.1"/>
    <property type="molecule type" value="Genomic_DNA"/>
</dbReference>
<feature type="transmembrane region" description="Helical" evidence="7">
    <location>
        <begin position="178"/>
        <end position="196"/>
    </location>
</feature>
<dbReference type="RefSeq" id="WP_069159497.1">
    <property type="nucleotide sequence ID" value="NZ_DBFYTC010000136.1"/>
</dbReference>
<dbReference type="InterPro" id="IPR052518">
    <property type="entry name" value="CHR_Transporter"/>
</dbReference>
<keyword evidence="4 7" id="KW-0812">Transmembrane</keyword>
<dbReference type="InterPro" id="IPR003370">
    <property type="entry name" value="Chromate_transpt"/>
</dbReference>
<organism evidence="8 9">
    <name type="scientific">Eisenbergiella tayi</name>
    <dbReference type="NCBI Taxonomy" id="1432052"/>
    <lineage>
        <taxon>Bacteria</taxon>
        <taxon>Bacillati</taxon>
        <taxon>Bacillota</taxon>
        <taxon>Clostridia</taxon>
        <taxon>Lachnospirales</taxon>
        <taxon>Lachnospiraceae</taxon>
        <taxon>Eisenbergiella</taxon>
    </lineage>
</organism>
<dbReference type="PATRIC" id="fig|1432052.3.peg.6926"/>
<dbReference type="PANTHER" id="PTHR43663">
    <property type="entry name" value="CHROMATE TRANSPORT PROTEIN-RELATED"/>
    <property type="match status" value="1"/>
</dbReference>
<evidence type="ECO:0000256" key="2">
    <source>
        <dbReference type="ARBA" id="ARBA00005262"/>
    </source>
</evidence>
<evidence type="ECO:0000256" key="7">
    <source>
        <dbReference type="SAM" id="Phobius"/>
    </source>
</evidence>
<name>A0A1E3A055_9FIRM</name>
<keyword evidence="6 7" id="KW-0472">Membrane</keyword>
<evidence type="ECO:0000256" key="6">
    <source>
        <dbReference type="ARBA" id="ARBA00023136"/>
    </source>
</evidence>
<evidence type="ECO:0000313" key="9">
    <source>
        <dbReference type="Proteomes" id="UP000095003"/>
    </source>
</evidence>
<dbReference type="GeneID" id="93304357"/>
<dbReference type="Proteomes" id="UP000095003">
    <property type="component" value="Unassembled WGS sequence"/>
</dbReference>
<keyword evidence="3" id="KW-1003">Cell membrane</keyword>
<keyword evidence="5 7" id="KW-1133">Transmembrane helix</keyword>
<reference evidence="8 9" key="1">
    <citation type="submission" date="2016-07" db="EMBL/GenBank/DDBJ databases">
        <title>Characterization of isolates of Eisenbergiella tayi derived from blood cultures, using whole genome sequencing.</title>
        <authorList>
            <person name="Burdz T."/>
            <person name="Wiebe D."/>
            <person name="Huynh C."/>
            <person name="Bernard K."/>
        </authorList>
    </citation>
    <scope>NUCLEOTIDE SEQUENCE [LARGE SCALE GENOMIC DNA]</scope>
    <source>
        <strain evidence="8 9">NML 120489</strain>
    </source>
</reference>
<comment type="subcellular location">
    <subcellularLocation>
        <location evidence="1">Cell membrane</location>
        <topology evidence="1">Multi-pass membrane protein</topology>
    </subcellularLocation>
</comment>
<sequence length="197" mass="20627">MELIAKLFGVFLQIGCFSIGGGYAVISLIQNQIVGKYGWLTEKTFGDIITISQMTPGPLAVNASTFAGFQLAGVWGAAAATAGCVAGGIVLSLLLYVFFKKKGNSFYMTHLLKGLKAASTGLILSAAGTILLLTFWGSSDIGQLSLSCIEIRSVALFVSALLLPRIIVPLFTKGKVKGLGPVALMLLTGAAGFFLYH</sequence>
<gene>
    <name evidence="8" type="primary">srpC_3</name>
    <name evidence="8" type="ORF">BEH84_06275</name>
</gene>
<feature type="transmembrane region" description="Helical" evidence="7">
    <location>
        <begin position="74"/>
        <end position="99"/>
    </location>
</feature>
<dbReference type="PANTHER" id="PTHR43663:SF1">
    <property type="entry name" value="CHROMATE TRANSPORTER"/>
    <property type="match status" value="1"/>
</dbReference>
<evidence type="ECO:0000256" key="3">
    <source>
        <dbReference type="ARBA" id="ARBA00022475"/>
    </source>
</evidence>
<dbReference type="Pfam" id="PF02417">
    <property type="entry name" value="Chromate_transp"/>
    <property type="match status" value="1"/>
</dbReference>
<evidence type="ECO:0000256" key="5">
    <source>
        <dbReference type="ARBA" id="ARBA00022989"/>
    </source>
</evidence>
<comment type="caution">
    <text evidence="8">The sequence shown here is derived from an EMBL/GenBank/DDBJ whole genome shotgun (WGS) entry which is preliminary data.</text>
</comment>